<feature type="transmembrane region" description="Helical" evidence="1">
    <location>
        <begin position="98"/>
        <end position="126"/>
    </location>
</feature>
<accession>A0A3N5DLK0</accession>
<evidence type="ECO:0000313" key="3">
    <source>
        <dbReference type="Proteomes" id="UP000268615"/>
    </source>
</evidence>
<feature type="transmembrane region" description="Helical" evidence="1">
    <location>
        <begin position="12"/>
        <end position="33"/>
    </location>
</feature>
<protein>
    <recommendedName>
        <fullName evidence="4">MotA/TolQ/ExbB proton channel domain-containing protein</fullName>
    </recommendedName>
</protein>
<keyword evidence="3" id="KW-1185">Reference proteome</keyword>
<dbReference type="AlphaFoldDB" id="A0A3N5DLK0"/>
<keyword evidence="1" id="KW-0812">Transmembrane</keyword>
<dbReference type="Proteomes" id="UP000268615">
    <property type="component" value="Unassembled WGS sequence"/>
</dbReference>
<dbReference type="RefSeq" id="WP_148085462.1">
    <property type="nucleotide sequence ID" value="NZ_RPOH01000017.1"/>
</dbReference>
<feature type="transmembrane region" description="Helical" evidence="1">
    <location>
        <begin position="54"/>
        <end position="78"/>
    </location>
</feature>
<evidence type="ECO:0000313" key="2">
    <source>
        <dbReference type="EMBL" id="RPH29644.1"/>
    </source>
</evidence>
<proteinExistence type="predicted"/>
<comment type="caution">
    <text evidence="2">The sequence shown here is derived from an EMBL/GenBank/DDBJ whole genome shotgun (WGS) entry which is preliminary data.</text>
</comment>
<gene>
    <name evidence="2" type="ORF">EHN07_05435</name>
</gene>
<name>A0A3N5DLK0_9ENTR</name>
<dbReference type="OrthoDB" id="6466533at2"/>
<evidence type="ECO:0000256" key="1">
    <source>
        <dbReference type="SAM" id="Phobius"/>
    </source>
</evidence>
<keyword evidence="1" id="KW-1133">Transmembrane helix</keyword>
<keyword evidence="1" id="KW-0472">Membrane</keyword>
<organism evidence="2 3">
    <name type="scientific">Buttiauxella warmboldiae</name>
    <dbReference type="NCBI Taxonomy" id="82993"/>
    <lineage>
        <taxon>Bacteria</taxon>
        <taxon>Pseudomonadati</taxon>
        <taxon>Pseudomonadota</taxon>
        <taxon>Gammaproteobacteria</taxon>
        <taxon>Enterobacterales</taxon>
        <taxon>Enterobacteriaceae</taxon>
        <taxon>Buttiauxella</taxon>
    </lineage>
</organism>
<dbReference type="EMBL" id="RPOH01000017">
    <property type="protein sequence ID" value="RPH29644.1"/>
    <property type="molecule type" value="Genomic_DNA"/>
</dbReference>
<sequence>MVEQAVYLAPELTYAMLVLCIYPLMIYLNHLFYKKKTVDNFKLLSTQSKLAASVCVSLGLVGTFQGLTAMVTAIASSMGGDGDVAEKMAGMLSSISSALSAMSYAFLTSIVGVIVSVLILVSLNFWSFYYGNHRVPVALTKGNSCDKELSYLLERLDKCIELNIGIASKLVLISKKNDNDAAGLNSLGHLLIDIRDLQQQLISINKDNAGIMELSNKTSVATNQLINKLNDSIEDGAIKLLQEITSIGKDNECYNTRTNEGIIKLSKDIGCLNTSIAKLFELFIKEKKQIIQKLKGLFL</sequence>
<reference evidence="2 3" key="1">
    <citation type="submission" date="2018-11" db="EMBL/GenBank/DDBJ databases">
        <title>Draft genome sequence of Buttiauxella warmboldiae CCUG 35512.</title>
        <authorList>
            <person name="Salva-Serra F."/>
            <person name="Marathe N."/>
            <person name="Moore E."/>
            <person name="Svensson L."/>
            <person name="Engstrom-Jakobsson H."/>
        </authorList>
    </citation>
    <scope>NUCLEOTIDE SEQUENCE [LARGE SCALE GENOMIC DNA]</scope>
    <source>
        <strain evidence="2 3">CCUG 35512</strain>
    </source>
</reference>
<evidence type="ECO:0008006" key="4">
    <source>
        <dbReference type="Google" id="ProtNLM"/>
    </source>
</evidence>